<name>A0A502HGD0_9PSED</name>
<accession>A0A502HGD0</accession>
<sequence length="196" mass="22610">MHEDMAAVPAGYSCWKENISYIFNWQVMKLLTALAGENVSNYKKFAETAKPFIEGNFGYFKMNLYPIAFRNTDSSNWKNEFSQITGFTSKSEYLTWCKEFRLPQIRQWAQKNKPEIIICLGKTYIDDFTAAFACPDDEFITETFDGREISWAVNADGTLVVVLPFMVNRNGLVRNVTIQKVGDHIKRLRNRLTETG</sequence>
<reference evidence="1 2" key="1">
    <citation type="journal article" date="2019" name="Environ. Microbiol.">
        <title>Species interactions and distinct microbial communities in high Arctic permafrost affected cryosols are associated with the CH4 and CO2 gas fluxes.</title>
        <authorList>
            <person name="Altshuler I."/>
            <person name="Hamel J."/>
            <person name="Turney S."/>
            <person name="Magnuson E."/>
            <person name="Levesque R."/>
            <person name="Greer C."/>
            <person name="Whyte L.G."/>
        </authorList>
    </citation>
    <scope>NUCLEOTIDE SEQUENCE [LARGE SCALE GENOMIC DNA]</scope>
    <source>
        <strain evidence="1 2">E3</strain>
    </source>
</reference>
<dbReference type="EMBL" id="RCZE01000014">
    <property type="protein sequence ID" value="TPG73847.1"/>
    <property type="molecule type" value="Genomic_DNA"/>
</dbReference>
<evidence type="ECO:0000313" key="2">
    <source>
        <dbReference type="Proteomes" id="UP000317933"/>
    </source>
</evidence>
<proteinExistence type="predicted"/>
<evidence type="ECO:0000313" key="1">
    <source>
        <dbReference type="EMBL" id="TPG73847.1"/>
    </source>
</evidence>
<protein>
    <submittedName>
        <fullName evidence="1">Uncharacterized protein</fullName>
    </submittedName>
</protein>
<comment type="caution">
    <text evidence="1">The sequence shown here is derived from an EMBL/GenBank/DDBJ whole genome shotgun (WGS) entry which is preliminary data.</text>
</comment>
<gene>
    <name evidence="1" type="ORF">EAH78_25975</name>
</gene>
<dbReference type="Proteomes" id="UP000317933">
    <property type="component" value="Unassembled WGS sequence"/>
</dbReference>
<dbReference type="AlphaFoldDB" id="A0A502HGD0"/>
<organism evidence="1 2">
    <name type="scientific">Pseudomonas arsenicoxydans</name>
    <dbReference type="NCBI Taxonomy" id="702115"/>
    <lineage>
        <taxon>Bacteria</taxon>
        <taxon>Pseudomonadati</taxon>
        <taxon>Pseudomonadota</taxon>
        <taxon>Gammaproteobacteria</taxon>
        <taxon>Pseudomonadales</taxon>
        <taxon>Pseudomonadaceae</taxon>
        <taxon>Pseudomonas</taxon>
    </lineage>
</organism>